<evidence type="ECO:0000313" key="4">
    <source>
        <dbReference type="RefSeq" id="XP_035824939.1"/>
    </source>
</evidence>
<protein>
    <submittedName>
        <fullName evidence="4">Uncharacterized protein LOC101860641 isoform X2</fullName>
    </submittedName>
</protein>
<accession>A0ABM1VR97</accession>
<name>A0ABM1VR97_APLCA</name>
<evidence type="ECO:0000259" key="2">
    <source>
        <dbReference type="PROSITE" id="PS00652"/>
    </source>
</evidence>
<feature type="domain" description="TNFR-Cys" evidence="2">
    <location>
        <begin position="118"/>
        <end position="157"/>
    </location>
</feature>
<keyword evidence="3" id="KW-1185">Reference proteome</keyword>
<dbReference type="GeneID" id="101860641"/>
<proteinExistence type="predicted"/>
<dbReference type="InterPro" id="IPR009030">
    <property type="entry name" value="Growth_fac_rcpt_cys_sf"/>
</dbReference>
<dbReference type="Proteomes" id="UP000694888">
    <property type="component" value="Unplaced"/>
</dbReference>
<dbReference type="PROSITE" id="PS00652">
    <property type="entry name" value="TNFR_NGFR_1"/>
    <property type="match status" value="1"/>
</dbReference>
<dbReference type="RefSeq" id="XP_035824939.1">
    <property type="nucleotide sequence ID" value="XM_035969046.1"/>
</dbReference>
<feature type="chain" id="PRO_5045274174" evidence="1">
    <location>
        <begin position="30"/>
        <end position="184"/>
    </location>
</feature>
<organism evidence="3 4">
    <name type="scientific">Aplysia californica</name>
    <name type="common">California sea hare</name>
    <dbReference type="NCBI Taxonomy" id="6500"/>
    <lineage>
        <taxon>Eukaryota</taxon>
        <taxon>Metazoa</taxon>
        <taxon>Spiralia</taxon>
        <taxon>Lophotrochozoa</taxon>
        <taxon>Mollusca</taxon>
        <taxon>Gastropoda</taxon>
        <taxon>Heterobranchia</taxon>
        <taxon>Euthyneura</taxon>
        <taxon>Tectipleura</taxon>
        <taxon>Aplysiida</taxon>
        <taxon>Aplysioidea</taxon>
        <taxon>Aplysiidae</taxon>
        <taxon>Aplysia</taxon>
    </lineage>
</organism>
<evidence type="ECO:0000313" key="3">
    <source>
        <dbReference type="Proteomes" id="UP000694888"/>
    </source>
</evidence>
<feature type="signal peptide" evidence="1">
    <location>
        <begin position="1"/>
        <end position="29"/>
    </location>
</feature>
<keyword evidence="1" id="KW-0732">Signal</keyword>
<evidence type="ECO:0000256" key="1">
    <source>
        <dbReference type="SAM" id="SignalP"/>
    </source>
</evidence>
<sequence>MIRIKMGVLLKTTLPIGILLLAFTLRVHSLPDDDDAEKNSHDASDEQIYENGKHWYYRKDLKISCLMCQGNVYLVHMCTSEQEESSYCLPCPFGYYQKKKWHQNRQCVQNTSLTQPRCPDEMYFDQDTQRCSRCPQLCPHGISKLRKGCRQDGSILCLSTVQKRTNKKSYWLSRSTNFVVASAA</sequence>
<dbReference type="Gene3D" id="2.10.50.10">
    <property type="entry name" value="Tumor Necrosis Factor Receptor, subunit A, domain 2"/>
    <property type="match status" value="1"/>
</dbReference>
<reference evidence="4" key="1">
    <citation type="submission" date="2025-08" db="UniProtKB">
        <authorList>
            <consortium name="RefSeq"/>
        </authorList>
    </citation>
    <scope>IDENTIFICATION</scope>
</reference>
<dbReference type="InterPro" id="IPR001368">
    <property type="entry name" value="TNFR/NGFR_Cys_rich_reg"/>
</dbReference>
<dbReference type="SUPFAM" id="SSF57184">
    <property type="entry name" value="Growth factor receptor domain"/>
    <property type="match status" value="1"/>
</dbReference>
<gene>
    <name evidence="4" type="primary">LOC101860641</name>
</gene>